<name>I6YXF0_9BACT</name>
<proteinExistence type="predicted"/>
<evidence type="ECO:0000313" key="1">
    <source>
        <dbReference type="EMBL" id="AFN57677.1"/>
    </source>
</evidence>
<protein>
    <submittedName>
        <fullName evidence="1">Uncharacterized protein</fullName>
    </submittedName>
</protein>
<dbReference type="EMBL" id="JQ303338">
    <property type="protein sequence ID" value="AFN57677.1"/>
    <property type="molecule type" value="Genomic_DNA"/>
</dbReference>
<accession>I6YXF0</accession>
<organism evidence="1">
    <name type="scientific">uncultured bacterium r_02</name>
    <dbReference type="NCBI Taxonomy" id="1132277"/>
    <lineage>
        <taxon>Bacteria</taxon>
        <taxon>environmental samples</taxon>
    </lineage>
</organism>
<reference evidence="1" key="1">
    <citation type="journal article" date="2012" name="PLoS ONE">
        <title>Functional metagenomics unveils a multifunctional glycosyl hydrolase from the family 43 catalysing the breakdown of plant polymers in the calf rumen.</title>
        <authorList>
            <person name="Ferrer M."/>
            <person name="Ghazi A."/>
            <person name="Beloqui A."/>
            <person name="Vieites J.M."/>
            <person name="Lopez-Cortes N."/>
            <person name="Marin-Navarro J."/>
            <person name="Nechitaylo T.Y."/>
            <person name="Guazzaroni M.E."/>
            <person name="Polaina J."/>
            <person name="Waliczek A."/>
            <person name="Chernikova T.N."/>
            <person name="Reva O.N."/>
            <person name="Golyshina O.V."/>
            <person name="Golyshin P.N."/>
        </authorList>
    </citation>
    <scope>NUCLEOTIDE SEQUENCE</scope>
</reference>
<sequence length="71" mass="7465">MTASAMSLDEVEVTDALVIDDTTDGLCEGVGHRELLHLGATLGIGNGVCKDDLLEGRRLHTVAGRTAHHTV</sequence>
<dbReference type="AlphaFoldDB" id="I6YXF0"/>